<proteinExistence type="inferred from homology"/>
<comment type="similarity">
    <text evidence="1 7">Belongs to the heat shock protein 70 family.</text>
</comment>
<dbReference type="EMBL" id="JAHKKG010000011">
    <property type="protein sequence ID" value="MBU2668229.1"/>
    <property type="molecule type" value="Genomic_DNA"/>
</dbReference>
<dbReference type="InterPro" id="IPR043129">
    <property type="entry name" value="ATPase_NBD"/>
</dbReference>
<gene>
    <name evidence="8" type="ORF">KOI35_32430</name>
</gene>
<dbReference type="Gene3D" id="3.30.420.40">
    <property type="match status" value="2"/>
</dbReference>
<keyword evidence="4 7" id="KW-0067">ATP-binding</keyword>
<evidence type="ECO:0000256" key="4">
    <source>
        <dbReference type="ARBA" id="ARBA00022840"/>
    </source>
</evidence>
<dbReference type="Gene3D" id="3.90.640.10">
    <property type="entry name" value="Actin, Chain A, domain 4"/>
    <property type="match status" value="1"/>
</dbReference>
<evidence type="ECO:0000256" key="2">
    <source>
        <dbReference type="ARBA" id="ARBA00022553"/>
    </source>
</evidence>
<dbReference type="InterPro" id="IPR029047">
    <property type="entry name" value="HSP70_peptide-bd_sf"/>
</dbReference>
<evidence type="ECO:0000256" key="7">
    <source>
        <dbReference type="RuleBase" id="RU003322"/>
    </source>
</evidence>
<evidence type="ECO:0000256" key="3">
    <source>
        <dbReference type="ARBA" id="ARBA00022741"/>
    </source>
</evidence>
<evidence type="ECO:0000313" key="9">
    <source>
        <dbReference type="Proteomes" id="UP001519654"/>
    </source>
</evidence>
<evidence type="ECO:0000256" key="5">
    <source>
        <dbReference type="ARBA" id="ARBA00023016"/>
    </source>
</evidence>
<keyword evidence="3 7" id="KW-0547">Nucleotide-binding</keyword>
<dbReference type="Proteomes" id="UP001519654">
    <property type="component" value="Unassembled WGS sequence"/>
</dbReference>
<keyword evidence="2" id="KW-0597">Phosphoprotein</keyword>
<sequence>MAATIDATGRPVVLRNPMGAELVPSVVSFAPGGAVVGDEARQLAAIAPELTVALVKRQMGTGRRFEFHGVEHTPESISSLILRAVVDGVAPDRPPTGLPVVVTVPAYFGIREREATQQAALLAGLEVLELIGEPVAAALHHGATGPGTLVVYDLGGGTFDATVLRSDSGGPQIVAVDGDMDLGGADWDARLHSHLADRFVELTGADEALDDAAFMTGLTATAERTKRALTGTQAHEVVLRHDGRTARITVTRAEFESMTRDLTASTVDCVRRMLAQTGLAPGDVTGYLLVGGSTRMPMVAEAIEAELGLRPRRHEPELAVAKGAALRAAALTRTGPAWVTPGWGFEAATPGPATSGSESEPARTPFLSSVVPRSFGLLIHDSADPDGQRRYVQHVIHQNDPLPGDRGITVATVLDDQATVRIEVFEQAGFVESPEFADNQRVLDGEFTGLPAGLPAGSPLEVRLSLGLDGRLSLTAREPRSATELRLEAYVDGVLDSAARGQQAASLAALTVRQ</sequence>
<evidence type="ECO:0000256" key="1">
    <source>
        <dbReference type="ARBA" id="ARBA00007381"/>
    </source>
</evidence>
<evidence type="ECO:0000256" key="6">
    <source>
        <dbReference type="ARBA" id="ARBA00023186"/>
    </source>
</evidence>
<dbReference type="SUPFAM" id="SSF100920">
    <property type="entry name" value="Heat shock protein 70kD (HSP70), peptide-binding domain"/>
    <property type="match status" value="1"/>
</dbReference>
<keyword evidence="5" id="KW-0346">Stress response</keyword>
<dbReference type="PROSITE" id="PS01036">
    <property type="entry name" value="HSP70_3"/>
    <property type="match status" value="1"/>
</dbReference>
<reference evidence="8 9" key="1">
    <citation type="submission" date="2021-06" db="EMBL/GenBank/DDBJ databases">
        <title>Actinoplanes lichenicola sp. nov., and Actinoplanes ovalisporus sp. nov., isolated from lichen in Thailand.</title>
        <authorList>
            <person name="Saeng-In P."/>
            <person name="Kanchanasin P."/>
            <person name="Yuki M."/>
            <person name="Kudo T."/>
            <person name="Ohkuma M."/>
            <person name="Phongsopitanun W."/>
            <person name="Tanasupawat S."/>
        </authorList>
    </citation>
    <scope>NUCLEOTIDE SEQUENCE [LARGE SCALE GENOMIC DNA]</scope>
    <source>
        <strain evidence="8 9">NBRC 110975</strain>
    </source>
</reference>
<dbReference type="InterPro" id="IPR018181">
    <property type="entry name" value="Heat_shock_70_CS"/>
</dbReference>
<dbReference type="SUPFAM" id="SSF53067">
    <property type="entry name" value="Actin-like ATPase domain"/>
    <property type="match status" value="2"/>
</dbReference>
<organism evidence="8 9">
    <name type="scientific">Paractinoplanes bogorensis</name>
    <dbReference type="NCBI Taxonomy" id="1610840"/>
    <lineage>
        <taxon>Bacteria</taxon>
        <taxon>Bacillati</taxon>
        <taxon>Actinomycetota</taxon>
        <taxon>Actinomycetes</taxon>
        <taxon>Micromonosporales</taxon>
        <taxon>Micromonosporaceae</taxon>
        <taxon>Paractinoplanes</taxon>
    </lineage>
</organism>
<dbReference type="Pfam" id="PF00012">
    <property type="entry name" value="HSP70"/>
    <property type="match status" value="2"/>
</dbReference>
<dbReference type="InterPro" id="IPR013126">
    <property type="entry name" value="Hsp_70_fam"/>
</dbReference>
<keyword evidence="6" id="KW-0143">Chaperone</keyword>
<dbReference type="PANTHER" id="PTHR19375">
    <property type="entry name" value="HEAT SHOCK PROTEIN 70KDA"/>
    <property type="match status" value="1"/>
</dbReference>
<dbReference type="Gene3D" id="2.60.34.10">
    <property type="entry name" value="Substrate Binding Domain Of DNAk, Chain A, domain 1"/>
    <property type="match status" value="1"/>
</dbReference>
<dbReference type="PRINTS" id="PR00301">
    <property type="entry name" value="HEATSHOCK70"/>
</dbReference>
<protein>
    <submittedName>
        <fullName evidence="8">Hsp70 family protein</fullName>
    </submittedName>
</protein>
<dbReference type="PROSITE" id="PS00329">
    <property type="entry name" value="HSP70_2"/>
    <property type="match status" value="1"/>
</dbReference>
<name>A0ABS5YXR2_9ACTN</name>
<accession>A0ABS5YXR2</accession>
<evidence type="ECO:0000313" key="8">
    <source>
        <dbReference type="EMBL" id="MBU2668229.1"/>
    </source>
</evidence>
<comment type="caution">
    <text evidence="8">The sequence shown here is derived from an EMBL/GenBank/DDBJ whole genome shotgun (WGS) entry which is preliminary data.</text>
</comment>
<keyword evidence="9" id="KW-1185">Reference proteome</keyword>